<dbReference type="Proteomes" id="UP000749320">
    <property type="component" value="Unassembled WGS sequence"/>
</dbReference>
<evidence type="ECO:0008006" key="3">
    <source>
        <dbReference type="Google" id="ProtNLM"/>
    </source>
</evidence>
<evidence type="ECO:0000313" key="1">
    <source>
        <dbReference type="EMBL" id="HJF41021.1"/>
    </source>
</evidence>
<comment type="caution">
    <text evidence="1">The sequence shown here is derived from an EMBL/GenBank/DDBJ whole genome shotgun (WGS) entry which is preliminary data.</text>
</comment>
<proteinExistence type="predicted"/>
<accession>A0A921KJW3</accession>
<reference evidence="1" key="1">
    <citation type="journal article" date="2021" name="PeerJ">
        <title>Extensive microbial diversity within the chicken gut microbiome revealed by metagenomics and culture.</title>
        <authorList>
            <person name="Gilroy R."/>
            <person name="Ravi A."/>
            <person name="Getino M."/>
            <person name="Pursley I."/>
            <person name="Horton D.L."/>
            <person name="Alikhan N.F."/>
            <person name="Baker D."/>
            <person name="Gharbi K."/>
            <person name="Hall N."/>
            <person name="Watson M."/>
            <person name="Adriaenssens E.M."/>
            <person name="Foster-Nyarko E."/>
            <person name="Jarju S."/>
            <person name="Secka A."/>
            <person name="Antonio M."/>
            <person name="Oren A."/>
            <person name="Chaudhuri R.R."/>
            <person name="La Ragione R."/>
            <person name="Hildebrand F."/>
            <person name="Pallen M.J."/>
        </authorList>
    </citation>
    <scope>NUCLEOTIDE SEQUENCE</scope>
    <source>
        <strain evidence="1">CHK193-16274</strain>
    </source>
</reference>
<dbReference type="AlphaFoldDB" id="A0A921KJW3"/>
<evidence type="ECO:0000313" key="2">
    <source>
        <dbReference type="Proteomes" id="UP000749320"/>
    </source>
</evidence>
<dbReference type="EMBL" id="DYWV01000303">
    <property type="protein sequence ID" value="HJF41021.1"/>
    <property type="molecule type" value="Genomic_DNA"/>
</dbReference>
<gene>
    <name evidence="1" type="ORF">K8V91_08870</name>
</gene>
<sequence length="586" mass="68319">MIKRGLKNWKDISDLQGMLFFVQRMDELLFHYSMDTYKTPTLNIKLLLREYLETVDNIKEGVLKDKNELPIFEEIVWSLKGDIAAQKIIGISITKEFLKNHGSYDGNMKRKVCQLFLDKLSNRRYLEEIEMELKDAVLEDRKKEIELCSKYLVRELTVLGYNSRFIFSCLNKVFFLKSVNDVASLDTFFSCFDSEVKGYSVYFTVHKELEKFSGLLSEKMPENSIVILDNNKIPKGIQKIEGYSIIEIKNLNAYDEYSAYEMGKSIIGLLNHFYSFFRYVENGIYKNGFVKVGENKIKYIKEPVSGIEKSKKTKSFAVSSTSALNLFDMATTNYENLYKLSRIMEIHNMALGIQSPSNALLSLWSILELLLEKEKNDNDRSRIFNIIDLVIPYLINSYIEKIVKNLLSDLQRWSKRKTDTVLSGITVGGDEIEKLFAFIALEVYDDKRKELYKELEAFPLLRFRIFTLNEQFGTKKNLNRMLNEHEKKVRWHLQRIYRARNCIIHDGDDIMNIENLVENLLSYVDIICERIIQKIGGSGYKYTVSDAIVEENLQAKDYQMISETISDIDDKNFTIFLYHSAEGIVL</sequence>
<organism evidence="1 2">
    <name type="scientific">Thomasclavelia spiroformis</name>
    <dbReference type="NCBI Taxonomy" id="29348"/>
    <lineage>
        <taxon>Bacteria</taxon>
        <taxon>Bacillati</taxon>
        <taxon>Bacillota</taxon>
        <taxon>Erysipelotrichia</taxon>
        <taxon>Erysipelotrichales</taxon>
        <taxon>Coprobacillaceae</taxon>
        <taxon>Thomasclavelia</taxon>
    </lineage>
</organism>
<reference evidence="1" key="2">
    <citation type="submission" date="2021-09" db="EMBL/GenBank/DDBJ databases">
        <authorList>
            <person name="Gilroy R."/>
        </authorList>
    </citation>
    <scope>NUCLEOTIDE SEQUENCE</scope>
    <source>
        <strain evidence="1">CHK193-16274</strain>
    </source>
</reference>
<protein>
    <recommendedName>
        <fullName evidence="3">Apea-like HEPN domain-containing protein</fullName>
    </recommendedName>
</protein>
<name>A0A921KJW3_9FIRM</name>